<comment type="catalytic activity">
    <reaction evidence="7">
        <text>cutin + H2O = cutin monomers.</text>
        <dbReference type="EC" id="3.1.1.74"/>
    </reaction>
</comment>
<keyword evidence="6" id="KW-1015">Disulfide bond</keyword>
<keyword evidence="9" id="KW-1185">Reference proteome</keyword>
<evidence type="ECO:0000313" key="8">
    <source>
        <dbReference type="EMBL" id="KAK7524904.1"/>
    </source>
</evidence>
<evidence type="ECO:0000256" key="6">
    <source>
        <dbReference type="ARBA" id="ARBA00023157"/>
    </source>
</evidence>
<dbReference type="SUPFAM" id="SSF53474">
    <property type="entry name" value="alpha/beta-Hydrolases"/>
    <property type="match status" value="1"/>
</dbReference>
<dbReference type="SMART" id="SM01110">
    <property type="entry name" value="Cutinase"/>
    <property type="match status" value="1"/>
</dbReference>
<dbReference type="Pfam" id="PF01083">
    <property type="entry name" value="Cutinase"/>
    <property type="match status" value="1"/>
</dbReference>
<evidence type="ECO:0000256" key="5">
    <source>
        <dbReference type="ARBA" id="ARBA00022801"/>
    </source>
</evidence>
<accession>A0ABR1L1D2</accession>
<comment type="caution">
    <text evidence="8">The sequence shown here is derived from an EMBL/GenBank/DDBJ whole genome shotgun (WGS) entry which is preliminary data.</text>
</comment>
<dbReference type="EMBL" id="JBBPHU010000001">
    <property type="protein sequence ID" value="KAK7524904.1"/>
    <property type="molecule type" value="Genomic_DNA"/>
</dbReference>
<evidence type="ECO:0000256" key="1">
    <source>
        <dbReference type="ARBA" id="ARBA00007534"/>
    </source>
</evidence>
<dbReference type="EC" id="3.1.1.74" evidence="2"/>
<evidence type="ECO:0000256" key="7">
    <source>
        <dbReference type="ARBA" id="ARBA00034045"/>
    </source>
</evidence>
<comment type="similarity">
    <text evidence="1">Belongs to the cutinase family.</text>
</comment>
<evidence type="ECO:0000256" key="2">
    <source>
        <dbReference type="ARBA" id="ARBA00013095"/>
    </source>
</evidence>
<evidence type="ECO:0000256" key="3">
    <source>
        <dbReference type="ARBA" id="ARBA00022487"/>
    </source>
</evidence>
<keyword evidence="4" id="KW-0732">Signal</keyword>
<dbReference type="Gene3D" id="3.40.50.1820">
    <property type="entry name" value="alpha/beta hydrolase"/>
    <property type="match status" value="1"/>
</dbReference>
<feature type="non-terminal residue" evidence="8">
    <location>
        <position position="168"/>
    </location>
</feature>
<sequence>CAPIIVIFARGTGDPGGDLGTVVGTPLAKAVKNQAGGEVRGVRYPADGGGIATEISGSGPGSSAMAQMAQQLTTSCPKSKIGLAGYSQGGLCVHGAAKKGQNTWLKSVCAVITFGDPYKQQPPVEGGKFKTFCGGGDGVCGGSQGNAPSKAAGHTGYGSDVGTAAGYI</sequence>
<name>A0ABR1L1D2_9PEZI</name>
<organism evidence="8 9">
    <name type="scientific">Phyllosticta citriasiana</name>
    <dbReference type="NCBI Taxonomy" id="595635"/>
    <lineage>
        <taxon>Eukaryota</taxon>
        <taxon>Fungi</taxon>
        <taxon>Dikarya</taxon>
        <taxon>Ascomycota</taxon>
        <taxon>Pezizomycotina</taxon>
        <taxon>Dothideomycetes</taxon>
        <taxon>Dothideomycetes incertae sedis</taxon>
        <taxon>Botryosphaeriales</taxon>
        <taxon>Phyllostictaceae</taxon>
        <taxon>Phyllosticta</taxon>
    </lineage>
</organism>
<dbReference type="InterPro" id="IPR000675">
    <property type="entry name" value="Cutinase/axe"/>
</dbReference>
<dbReference type="InterPro" id="IPR011150">
    <property type="entry name" value="Cutinase_monf"/>
</dbReference>
<dbReference type="Proteomes" id="UP001363622">
    <property type="component" value="Unassembled WGS sequence"/>
</dbReference>
<protein>
    <recommendedName>
        <fullName evidence="2">cutinase</fullName>
        <ecNumber evidence="2">3.1.1.74</ecNumber>
    </recommendedName>
</protein>
<keyword evidence="3" id="KW-0719">Serine esterase</keyword>
<feature type="non-terminal residue" evidence="8">
    <location>
        <position position="1"/>
    </location>
</feature>
<evidence type="ECO:0000313" key="9">
    <source>
        <dbReference type="Proteomes" id="UP001363622"/>
    </source>
</evidence>
<dbReference type="PANTHER" id="PTHR48250:SF2">
    <property type="entry name" value="CUTINASE"/>
    <property type="match status" value="1"/>
</dbReference>
<dbReference type="PANTHER" id="PTHR48250">
    <property type="entry name" value="CUTINASE 2-RELATED"/>
    <property type="match status" value="1"/>
</dbReference>
<proteinExistence type="inferred from homology"/>
<dbReference type="InterPro" id="IPR029058">
    <property type="entry name" value="AB_hydrolase_fold"/>
</dbReference>
<reference evidence="8 9" key="1">
    <citation type="submission" date="2024-04" db="EMBL/GenBank/DDBJ databases">
        <title>Phyllosticta paracitricarpa is synonymous to the EU quarantine fungus P. citricarpa based on phylogenomic analyses.</title>
        <authorList>
            <consortium name="Lawrence Berkeley National Laboratory"/>
            <person name="Van Ingen-Buijs V.A."/>
            <person name="Van Westerhoven A.C."/>
            <person name="Haridas S."/>
            <person name="Skiadas P."/>
            <person name="Martin F."/>
            <person name="Groenewald J.Z."/>
            <person name="Crous P.W."/>
            <person name="Seidl M.F."/>
        </authorList>
    </citation>
    <scope>NUCLEOTIDE SEQUENCE [LARGE SCALE GENOMIC DNA]</scope>
    <source>
        <strain evidence="8 9">CBS 123371</strain>
    </source>
</reference>
<keyword evidence="5" id="KW-0378">Hydrolase</keyword>
<gene>
    <name evidence="8" type="ORF">IWZ03DRAFT_298482</name>
</gene>
<evidence type="ECO:0000256" key="4">
    <source>
        <dbReference type="ARBA" id="ARBA00022729"/>
    </source>
</evidence>